<proteinExistence type="predicted"/>
<dbReference type="EMBL" id="CP042435">
    <property type="protein sequence ID" value="QEC68311.1"/>
    <property type="molecule type" value="Genomic_DNA"/>
</dbReference>
<sequence>MKNILLTTLLIVVLATGTSCKKDSSEPDTNFDLPATPAPAGLTGNWSSGFGSMLQLYDAYTGDLVGPSWQSGKFFKITADGKNAEFYYIAETQYLQSATKAVGTIAFDAGSTATEGSFTFYAGWAHYNGWGTTNVNRDATSDELSNNLTGRYYYKMEGQWLRIEPGAPVNEYTSSFEQIN</sequence>
<dbReference type="Proteomes" id="UP000321533">
    <property type="component" value="Chromosome"/>
</dbReference>
<dbReference type="KEGG" id="pgin:FRZ67_13745"/>
<protein>
    <submittedName>
        <fullName evidence="1">Uncharacterized protein</fullName>
    </submittedName>
</protein>
<keyword evidence="2" id="KW-1185">Reference proteome</keyword>
<dbReference type="RefSeq" id="WP_147190187.1">
    <property type="nucleotide sequence ID" value="NZ_CP042435.1"/>
</dbReference>
<accession>A0A5B8VBL0</accession>
<gene>
    <name evidence="1" type="ORF">FRZ67_13745</name>
</gene>
<dbReference type="PROSITE" id="PS51257">
    <property type="entry name" value="PROKAR_LIPOPROTEIN"/>
    <property type="match status" value="1"/>
</dbReference>
<dbReference type="AlphaFoldDB" id="A0A5B8VBL0"/>
<reference evidence="1 2" key="1">
    <citation type="journal article" date="2016" name="Int. J. Syst. Evol. Microbiol.">
        <title>Panacibacter ginsenosidivorans gen. nov., sp. nov., with ginsenoside converting activity isolated from soil of a ginseng field.</title>
        <authorList>
            <person name="Siddiqi M.Z."/>
            <person name="Muhammad Shafi S."/>
            <person name="Choi K.D."/>
            <person name="Im W.T."/>
        </authorList>
    </citation>
    <scope>NUCLEOTIDE SEQUENCE [LARGE SCALE GENOMIC DNA]</scope>
    <source>
        <strain evidence="1 2">Gsoil1550</strain>
    </source>
</reference>
<evidence type="ECO:0000313" key="2">
    <source>
        <dbReference type="Proteomes" id="UP000321533"/>
    </source>
</evidence>
<name>A0A5B8VBL0_9BACT</name>
<dbReference type="OrthoDB" id="666220at2"/>
<organism evidence="1 2">
    <name type="scientific">Panacibacter ginsenosidivorans</name>
    <dbReference type="NCBI Taxonomy" id="1813871"/>
    <lineage>
        <taxon>Bacteria</taxon>
        <taxon>Pseudomonadati</taxon>
        <taxon>Bacteroidota</taxon>
        <taxon>Chitinophagia</taxon>
        <taxon>Chitinophagales</taxon>
        <taxon>Chitinophagaceae</taxon>
        <taxon>Panacibacter</taxon>
    </lineage>
</organism>
<evidence type="ECO:0000313" key="1">
    <source>
        <dbReference type="EMBL" id="QEC68311.1"/>
    </source>
</evidence>